<dbReference type="CDD" id="cd00397">
    <property type="entry name" value="DNA_BRE_C"/>
    <property type="match status" value="1"/>
</dbReference>
<dbReference type="EMBL" id="FPHI01000018">
    <property type="protein sequence ID" value="SFV58334.1"/>
    <property type="molecule type" value="Genomic_DNA"/>
</dbReference>
<dbReference type="InterPro" id="IPR050090">
    <property type="entry name" value="Tyrosine_recombinase_XerCD"/>
</dbReference>
<evidence type="ECO:0000256" key="1">
    <source>
        <dbReference type="ARBA" id="ARBA00023125"/>
    </source>
</evidence>
<evidence type="ECO:0000259" key="3">
    <source>
        <dbReference type="PROSITE" id="PS51898"/>
    </source>
</evidence>
<feature type="domain" description="Tyr recombinase" evidence="3">
    <location>
        <begin position="1"/>
        <end position="156"/>
    </location>
</feature>
<dbReference type="GO" id="GO:0003677">
    <property type="term" value="F:DNA binding"/>
    <property type="evidence" value="ECO:0007669"/>
    <property type="project" value="UniProtKB-KW"/>
</dbReference>
<dbReference type="PANTHER" id="PTHR30349">
    <property type="entry name" value="PHAGE INTEGRASE-RELATED"/>
    <property type="match status" value="1"/>
</dbReference>
<dbReference type="PANTHER" id="PTHR30349:SF41">
    <property type="entry name" value="INTEGRASE_RECOMBINASE PROTEIN MJ0367-RELATED"/>
    <property type="match status" value="1"/>
</dbReference>
<keyword evidence="1" id="KW-0238">DNA-binding</keyword>
<sequence length="162" mass="18827">MRFFIYSGLSVNELLELKFSDIIMLNDKDKNTTFEIEVGKGKKQRVIPLLKKRFIRYLNAHKELSICDDVVFCSKNKSTKMSRQTISKIVNEQLKYAGLKADVPIEIFKNSFAIFAYERGISDRKIQQLLGHTNIQTTRKLLNVRKTVTTKLDVADVFKEFE</sequence>
<name>A0A1W1BXY7_9ZZZZ</name>
<dbReference type="AlphaFoldDB" id="A0A1W1BXY7"/>
<dbReference type="GO" id="GO:0006310">
    <property type="term" value="P:DNA recombination"/>
    <property type="evidence" value="ECO:0007669"/>
    <property type="project" value="UniProtKB-KW"/>
</dbReference>
<dbReference type="Pfam" id="PF00589">
    <property type="entry name" value="Phage_integrase"/>
    <property type="match status" value="1"/>
</dbReference>
<dbReference type="InterPro" id="IPR013762">
    <property type="entry name" value="Integrase-like_cat_sf"/>
</dbReference>
<protein>
    <submittedName>
        <fullName evidence="4">Integrase</fullName>
    </submittedName>
</protein>
<dbReference type="InterPro" id="IPR002104">
    <property type="entry name" value="Integrase_catalytic"/>
</dbReference>
<accession>A0A1W1BXY7</accession>
<reference evidence="4" key="1">
    <citation type="submission" date="2016-10" db="EMBL/GenBank/DDBJ databases">
        <authorList>
            <person name="de Groot N.N."/>
        </authorList>
    </citation>
    <scope>NUCLEOTIDE SEQUENCE</scope>
</reference>
<dbReference type="SUPFAM" id="SSF56349">
    <property type="entry name" value="DNA breaking-rejoining enzymes"/>
    <property type="match status" value="1"/>
</dbReference>
<dbReference type="InterPro" id="IPR011010">
    <property type="entry name" value="DNA_brk_join_enz"/>
</dbReference>
<proteinExistence type="predicted"/>
<gene>
    <name evidence="4" type="ORF">MNB_SV-3-995</name>
</gene>
<dbReference type="PROSITE" id="PS51898">
    <property type="entry name" value="TYR_RECOMBINASE"/>
    <property type="match status" value="1"/>
</dbReference>
<dbReference type="GO" id="GO:0015074">
    <property type="term" value="P:DNA integration"/>
    <property type="evidence" value="ECO:0007669"/>
    <property type="project" value="InterPro"/>
</dbReference>
<evidence type="ECO:0000313" key="4">
    <source>
        <dbReference type="EMBL" id="SFV58334.1"/>
    </source>
</evidence>
<evidence type="ECO:0000256" key="2">
    <source>
        <dbReference type="ARBA" id="ARBA00023172"/>
    </source>
</evidence>
<organism evidence="4">
    <name type="scientific">hydrothermal vent metagenome</name>
    <dbReference type="NCBI Taxonomy" id="652676"/>
    <lineage>
        <taxon>unclassified sequences</taxon>
        <taxon>metagenomes</taxon>
        <taxon>ecological metagenomes</taxon>
    </lineage>
</organism>
<dbReference type="Gene3D" id="1.10.443.10">
    <property type="entry name" value="Intergrase catalytic core"/>
    <property type="match status" value="1"/>
</dbReference>
<keyword evidence="2" id="KW-0233">DNA recombination</keyword>